<gene>
    <name evidence="1" type="ORF">KIH73_01795</name>
</gene>
<name>A0ABS6W6L9_9BIFI</name>
<protein>
    <recommendedName>
        <fullName evidence="3">AbiEi antitoxin C-terminal domain-containing protein</fullName>
    </recommendedName>
</protein>
<dbReference type="RefSeq" id="WP_219079928.1">
    <property type="nucleotide sequence ID" value="NZ_JAHBBD010000002.1"/>
</dbReference>
<evidence type="ECO:0000313" key="2">
    <source>
        <dbReference type="Proteomes" id="UP000812844"/>
    </source>
</evidence>
<organism evidence="1 2">
    <name type="scientific">Bifidobacterium phasiani</name>
    <dbReference type="NCBI Taxonomy" id="2834431"/>
    <lineage>
        <taxon>Bacteria</taxon>
        <taxon>Bacillati</taxon>
        <taxon>Actinomycetota</taxon>
        <taxon>Actinomycetes</taxon>
        <taxon>Bifidobacteriales</taxon>
        <taxon>Bifidobacteriaceae</taxon>
        <taxon>Bifidobacterium</taxon>
    </lineage>
</organism>
<evidence type="ECO:0000313" key="1">
    <source>
        <dbReference type="EMBL" id="MBW3082125.1"/>
    </source>
</evidence>
<evidence type="ECO:0008006" key="3">
    <source>
        <dbReference type="Google" id="ProtNLM"/>
    </source>
</evidence>
<keyword evidence="2" id="KW-1185">Reference proteome</keyword>
<comment type="caution">
    <text evidence="1">The sequence shown here is derived from an EMBL/GenBank/DDBJ whole genome shotgun (WGS) entry which is preliminary data.</text>
</comment>
<dbReference type="EMBL" id="JAHBBD010000002">
    <property type="protein sequence ID" value="MBW3082125.1"/>
    <property type="molecule type" value="Genomic_DNA"/>
</dbReference>
<dbReference type="Proteomes" id="UP000812844">
    <property type="component" value="Unassembled WGS sequence"/>
</dbReference>
<accession>A0ABS6W6L9</accession>
<proteinExistence type="predicted"/>
<reference evidence="1 2" key="1">
    <citation type="submission" date="2021-05" db="EMBL/GenBank/DDBJ databases">
        <title>Phylogenetic classification of ten novel species belonging to the genus Bifidobacterium comprising B. colchicus sp. nov., B. abeli sp. nov., B. bicoloris sp. nov., B. guerezis sp. nov., B. rosaliae sp. nov., B. santillanensis sp. nov., B. argentati sp. nov., B. amazzoni sp. nov., B. pluviali sp. nov., and B. pinnaculum sp. nov.</title>
        <authorList>
            <person name="Lugli G.A."/>
            <person name="Ruiz Garcia L."/>
            <person name="Margolles A."/>
            <person name="Ventura M."/>
        </authorList>
    </citation>
    <scope>NUCLEOTIDE SEQUENCE [LARGE SCALE GENOMIC DNA]</scope>
    <source>
        <strain evidence="1 2">6T3</strain>
    </source>
</reference>
<sequence>MPHDTTTTPSDPLIKADQLPGPLSLNRLSELGVIHKLDAATAYRAEDALTLYGRAMVAAKVIPFGTIACALTAVWVWLGGEFPDTVDVISASHYRALVFGRKIRVFNRKAPPAHLSRLGPLQVTSPARTACDLALLPLDELSRHEANEMVCSLMETHHFRPADCLEILERNRYWQNAPRARAFFEYIQHCF</sequence>